<proteinExistence type="predicted"/>
<feature type="region of interest" description="Disordered" evidence="1">
    <location>
        <begin position="379"/>
        <end position="444"/>
    </location>
</feature>
<feature type="compositionally biased region" description="Acidic residues" evidence="1">
    <location>
        <begin position="16"/>
        <end position="47"/>
    </location>
</feature>
<dbReference type="EMBL" id="PVTJ01000002">
    <property type="protein sequence ID" value="PRY60830.1"/>
    <property type="molecule type" value="Genomic_DNA"/>
</dbReference>
<evidence type="ECO:0008006" key="4">
    <source>
        <dbReference type="Google" id="ProtNLM"/>
    </source>
</evidence>
<evidence type="ECO:0000313" key="2">
    <source>
        <dbReference type="EMBL" id="PRY60830.1"/>
    </source>
</evidence>
<organism evidence="2 3">
    <name type="scientific">Glycomyces artemisiae</name>
    <dbReference type="NCBI Taxonomy" id="1076443"/>
    <lineage>
        <taxon>Bacteria</taxon>
        <taxon>Bacillati</taxon>
        <taxon>Actinomycetota</taxon>
        <taxon>Actinomycetes</taxon>
        <taxon>Glycomycetales</taxon>
        <taxon>Glycomycetaceae</taxon>
        <taxon>Glycomyces</taxon>
    </lineage>
</organism>
<name>A0A2T0USE2_9ACTN</name>
<protein>
    <recommendedName>
        <fullName evidence="4">PPE family protein</fullName>
    </recommendedName>
</protein>
<keyword evidence="3" id="KW-1185">Reference proteome</keyword>
<evidence type="ECO:0000313" key="3">
    <source>
        <dbReference type="Proteomes" id="UP000238176"/>
    </source>
</evidence>
<gene>
    <name evidence="2" type="ORF">B0I28_102442</name>
</gene>
<feature type="region of interest" description="Disordered" evidence="1">
    <location>
        <begin position="1"/>
        <end position="74"/>
    </location>
</feature>
<dbReference type="Proteomes" id="UP000238176">
    <property type="component" value="Unassembled WGS sequence"/>
</dbReference>
<reference evidence="2 3" key="1">
    <citation type="submission" date="2018-03" db="EMBL/GenBank/DDBJ databases">
        <title>Genomic Encyclopedia of Type Strains, Phase III (KMG-III): the genomes of soil and plant-associated and newly described type strains.</title>
        <authorList>
            <person name="Whitman W."/>
        </authorList>
    </citation>
    <scope>NUCLEOTIDE SEQUENCE [LARGE SCALE GENOMIC DNA]</scope>
    <source>
        <strain evidence="2 3">CGMCC 4.7067</strain>
    </source>
</reference>
<feature type="compositionally biased region" description="Gly residues" evidence="1">
    <location>
        <begin position="412"/>
        <end position="444"/>
    </location>
</feature>
<feature type="compositionally biased region" description="Polar residues" evidence="1">
    <location>
        <begin position="381"/>
        <end position="399"/>
    </location>
</feature>
<comment type="caution">
    <text evidence="2">The sequence shown here is derived from an EMBL/GenBank/DDBJ whole genome shotgun (WGS) entry which is preliminary data.</text>
</comment>
<evidence type="ECO:0000256" key="1">
    <source>
        <dbReference type="SAM" id="MobiDB-lite"/>
    </source>
</evidence>
<feature type="region of interest" description="Disordered" evidence="1">
    <location>
        <begin position="500"/>
        <end position="520"/>
    </location>
</feature>
<dbReference type="AlphaFoldDB" id="A0A2T0USE2"/>
<accession>A0A2T0USE2</accession>
<feature type="compositionally biased region" description="Basic and acidic residues" evidence="1">
    <location>
        <begin position="48"/>
        <end position="65"/>
    </location>
</feature>
<dbReference type="RefSeq" id="WP_181245666.1">
    <property type="nucleotide sequence ID" value="NZ_PVTJ01000002.1"/>
</dbReference>
<sequence>MPDTQTSGDTGRDDDRTDEEFDERDDDDQDDRDDDREDDDRDDDDDGDHASRDRDEHPRGPREEYENNAPDDSTVVEYQRRDADALFLSGEPCGYANCQNLYNEAEAAWIKLVSAIPIAGQVQMLTVETKGTPAPSQQSIRNLVAEVRPDDPDKYALRSVSEHWQQFKTDFDTDPATGIGPTLKSALRTLSETWKGTDFDAFAEQVEIVLANCASVCDDIGDATTGAVGLLEQKADEFFGLQGGDSGELPYPAPLYWISDMESMFTDPLVHVRPPFRSGWCDVTAGCDNDGGLIGALLELGGFEKDYVSEVQDYVENQTDYYMRKHKNDEPPITEEQARSWAQADANSNITADVNAGIDDYNSRSQIANEDVVNRWENAEESASTFQPEAYPSSPSTFRDSSDMLADSYGGLDAGSGGLEAGGAMSDGGGLEPPGGGGGGSVSGGLASGGGGLGGSTLGSGGSFPVGAASATGAGAVGNTAAGLGGTGGGMGGMMGAGGGMGGRGMGGDQEAEGEHKDWLEEDEEIWGIIRDAEEDPYA</sequence>